<dbReference type="OrthoDB" id="428342at2759"/>
<dbReference type="PANTHER" id="PTHR21581">
    <property type="entry name" value="D-ALANYL-D-ALANINE CARBOXYPEPTIDASE"/>
    <property type="match status" value="1"/>
</dbReference>
<dbReference type="SUPFAM" id="SSF48452">
    <property type="entry name" value="TPR-like"/>
    <property type="match status" value="1"/>
</dbReference>
<dbReference type="PANTHER" id="PTHR21581:SF6">
    <property type="entry name" value="TRAFFICKING PROTEIN PARTICLE COMPLEX SUBUNIT 12"/>
    <property type="match status" value="1"/>
</dbReference>
<name>A0A0G2GZP6_PHACM</name>
<evidence type="ECO:0000313" key="1">
    <source>
        <dbReference type="EMBL" id="KKY28593.1"/>
    </source>
</evidence>
<gene>
    <name evidence="1" type="ORF">UCRPC4_g00398</name>
</gene>
<reference evidence="1 2" key="2">
    <citation type="submission" date="2015-05" db="EMBL/GenBank/DDBJ databases">
        <authorList>
            <person name="Morales-Cruz A."/>
            <person name="Amrine K.C."/>
            <person name="Cantu D."/>
        </authorList>
    </citation>
    <scope>NUCLEOTIDE SEQUENCE [LARGE SCALE GENOMIC DNA]</scope>
    <source>
        <strain evidence="1">UCRPC4</strain>
    </source>
</reference>
<proteinExistence type="predicted"/>
<keyword evidence="2" id="KW-1185">Reference proteome</keyword>
<evidence type="ECO:0008006" key="3">
    <source>
        <dbReference type="Google" id="ProtNLM"/>
    </source>
</evidence>
<reference evidence="1 2" key="1">
    <citation type="submission" date="2015-05" db="EMBL/GenBank/DDBJ databases">
        <title>Distinctive expansion of gene families associated with plant cell wall degradation and secondary metabolism in the genomes of grapevine trunk pathogens.</title>
        <authorList>
            <person name="Lawrence D.P."/>
            <person name="Travadon R."/>
            <person name="Rolshausen P.E."/>
            <person name="Baumgartner K."/>
        </authorList>
    </citation>
    <scope>NUCLEOTIDE SEQUENCE [LARGE SCALE GENOMIC DNA]</scope>
    <source>
        <strain evidence="1">UCRPC4</strain>
    </source>
</reference>
<dbReference type="InterPro" id="IPR011990">
    <property type="entry name" value="TPR-like_helical_dom_sf"/>
</dbReference>
<protein>
    <recommendedName>
        <fullName evidence="3">Coatomer subunit epsilon</fullName>
    </recommendedName>
</protein>
<accession>A0A0G2GZP6</accession>
<organism evidence="1 2">
    <name type="scientific">Phaeomoniella chlamydospora</name>
    <name type="common">Phaeoacremonium chlamydosporum</name>
    <dbReference type="NCBI Taxonomy" id="158046"/>
    <lineage>
        <taxon>Eukaryota</taxon>
        <taxon>Fungi</taxon>
        <taxon>Dikarya</taxon>
        <taxon>Ascomycota</taxon>
        <taxon>Pezizomycotina</taxon>
        <taxon>Eurotiomycetes</taxon>
        <taxon>Chaetothyriomycetidae</taxon>
        <taxon>Phaeomoniellales</taxon>
        <taxon>Phaeomoniellaceae</taxon>
        <taxon>Phaeomoniella</taxon>
    </lineage>
</organism>
<dbReference type="Proteomes" id="UP000053317">
    <property type="component" value="Unassembled WGS sequence"/>
</dbReference>
<evidence type="ECO:0000313" key="2">
    <source>
        <dbReference type="Proteomes" id="UP000053317"/>
    </source>
</evidence>
<dbReference type="AlphaFoldDB" id="A0A0G2GZP6"/>
<comment type="caution">
    <text evidence="1">The sequence shown here is derived from an EMBL/GenBank/DDBJ whole genome shotgun (WGS) entry which is preliminary data.</text>
</comment>
<dbReference type="GO" id="GO:0030008">
    <property type="term" value="C:TRAPP complex"/>
    <property type="evidence" value="ECO:0007669"/>
    <property type="project" value="TreeGrafter"/>
</dbReference>
<dbReference type="EMBL" id="LCWF01000010">
    <property type="protein sequence ID" value="KKY28593.1"/>
    <property type="molecule type" value="Genomic_DNA"/>
</dbReference>
<dbReference type="Gene3D" id="1.25.40.10">
    <property type="entry name" value="Tetratricopeptide repeat domain"/>
    <property type="match status" value="1"/>
</dbReference>
<sequence>MLAAQEAKALEDLNSAFYFTSTEIETPIDGERMEEHIMPYSLRLQALHLQSIGFGDPRRGVSSLYDLGLECREHIGLPSTTKEDRDMWRERLQDLGIRIVNALVEMGDFDTAKRTLLSQLPTDGQDVNTLTRLTLLLLKIGDIATARRLLETHAAESNNMLQALLAVSEGRWEEAVQLWKTMLAKPGKTDEHIIVKQNLAVALLYTGRLPEARKMLEDLVDSGRGFQSLTFNLATIYELSTTNAHASKRGLAARVAKQPGNVGQNWGRNNVDFKL</sequence>
<dbReference type="GO" id="GO:0005794">
    <property type="term" value="C:Golgi apparatus"/>
    <property type="evidence" value="ECO:0007669"/>
    <property type="project" value="TreeGrafter"/>
</dbReference>